<dbReference type="InterPro" id="IPR050266">
    <property type="entry name" value="AB_hydrolase_sf"/>
</dbReference>
<evidence type="ECO:0000313" key="3">
    <source>
        <dbReference type="Proteomes" id="UP001560019"/>
    </source>
</evidence>
<dbReference type="PRINTS" id="PR00111">
    <property type="entry name" value="ABHYDROLASE"/>
</dbReference>
<keyword evidence="3" id="KW-1185">Reference proteome</keyword>
<dbReference type="EMBL" id="JBEHHI010000003">
    <property type="protein sequence ID" value="MEX5730096.1"/>
    <property type="molecule type" value="Genomic_DNA"/>
</dbReference>
<dbReference type="InterPro" id="IPR000073">
    <property type="entry name" value="AB_hydrolase_1"/>
</dbReference>
<organism evidence="2 3">
    <name type="scientific">Rhodovulum iodosum</name>
    <dbReference type="NCBI Taxonomy" id="68291"/>
    <lineage>
        <taxon>Bacteria</taxon>
        <taxon>Pseudomonadati</taxon>
        <taxon>Pseudomonadota</taxon>
        <taxon>Alphaproteobacteria</taxon>
        <taxon>Rhodobacterales</taxon>
        <taxon>Paracoccaceae</taxon>
        <taxon>Rhodovulum</taxon>
    </lineage>
</organism>
<dbReference type="Pfam" id="PF00561">
    <property type="entry name" value="Abhydrolase_1"/>
    <property type="match status" value="1"/>
</dbReference>
<feature type="domain" description="AB hydrolase-1" evidence="1">
    <location>
        <begin position="61"/>
        <end position="175"/>
    </location>
</feature>
<reference evidence="2 3" key="1">
    <citation type="submission" date="2024-06" db="EMBL/GenBank/DDBJ databases">
        <title>Genome of Rhodovulum iodosum, a marine photoferrotroph.</title>
        <authorList>
            <person name="Bianchini G."/>
            <person name="Nikeleit V."/>
            <person name="Kappler A."/>
            <person name="Bryce C."/>
            <person name="Sanchez-Baracaldo P."/>
        </authorList>
    </citation>
    <scope>NUCLEOTIDE SEQUENCE [LARGE SCALE GENOMIC DNA]</scope>
    <source>
        <strain evidence="2 3">UT/N1</strain>
    </source>
</reference>
<proteinExistence type="predicted"/>
<protein>
    <submittedName>
        <fullName evidence="2">Pimeloyl-ACP methyl ester carboxylesterase</fullName>
    </submittedName>
</protein>
<dbReference type="PANTHER" id="PTHR43798">
    <property type="entry name" value="MONOACYLGLYCEROL LIPASE"/>
    <property type="match status" value="1"/>
</dbReference>
<dbReference type="RefSeq" id="WP_125403438.1">
    <property type="nucleotide sequence ID" value="NZ_JBEHHI010000003.1"/>
</dbReference>
<evidence type="ECO:0000313" key="2">
    <source>
        <dbReference type="EMBL" id="MEX5730096.1"/>
    </source>
</evidence>
<dbReference type="SUPFAM" id="SSF53474">
    <property type="entry name" value="alpha/beta-Hydrolases"/>
    <property type="match status" value="1"/>
</dbReference>
<name>A0ABV3XXJ3_9RHOB</name>
<sequence>MIWVAVLLALVAFSYIASERMRRPMDARARARGEAPGRFAKLSQGITHYRWQGPVAGPVAVCIHGLTSSSYVWDEVAQNLTRMGYRVLRYDLYGRGLSDRPEGRQDRDFFLQQLRDLLAHEGLDDDLTLVGYSMGGAIATAFASEEPNRVDRLMLIAPAGLGHTPGRLAGFARDVPVLGDWMIRVVGGWHQRRAARVAGRQPGVPADLPGKQAGETRFRGYMPAILSSLRHMLPADQAADHRRIAEAGIPVLAVWGEADETIRLAALGRLAEINRAAMQVSLPEASHALVYTRADDIHSAMQDFLREM</sequence>
<gene>
    <name evidence="2" type="ORF">Ga0609869_003449</name>
</gene>
<evidence type="ECO:0000259" key="1">
    <source>
        <dbReference type="Pfam" id="PF00561"/>
    </source>
</evidence>
<dbReference type="InterPro" id="IPR029058">
    <property type="entry name" value="AB_hydrolase_fold"/>
</dbReference>
<accession>A0ABV3XXJ3</accession>
<dbReference type="Proteomes" id="UP001560019">
    <property type="component" value="Unassembled WGS sequence"/>
</dbReference>
<comment type="caution">
    <text evidence="2">The sequence shown here is derived from an EMBL/GenBank/DDBJ whole genome shotgun (WGS) entry which is preliminary data.</text>
</comment>
<dbReference type="PANTHER" id="PTHR43798:SF33">
    <property type="entry name" value="HYDROLASE, PUTATIVE (AFU_ORTHOLOGUE AFUA_2G14860)-RELATED"/>
    <property type="match status" value="1"/>
</dbReference>
<dbReference type="Gene3D" id="3.40.50.1820">
    <property type="entry name" value="alpha/beta hydrolase"/>
    <property type="match status" value="1"/>
</dbReference>